<dbReference type="Proteomes" id="UP001595711">
    <property type="component" value="Unassembled WGS sequence"/>
</dbReference>
<gene>
    <name evidence="1" type="ORF">ACFOOQ_19595</name>
</gene>
<dbReference type="EMBL" id="JBHRYJ010000005">
    <property type="protein sequence ID" value="MFC3677766.1"/>
    <property type="molecule type" value="Genomic_DNA"/>
</dbReference>
<accession>A0ABV7VLX6</accession>
<name>A0ABV7VLX6_9PROT</name>
<dbReference type="Pfam" id="PF18180">
    <property type="entry name" value="LD_cluster3"/>
    <property type="match status" value="1"/>
</dbReference>
<proteinExistence type="predicted"/>
<comment type="caution">
    <text evidence="1">The sequence shown here is derived from an EMBL/GenBank/DDBJ whole genome shotgun (WGS) entry which is preliminary data.</text>
</comment>
<evidence type="ECO:0000313" key="1">
    <source>
        <dbReference type="EMBL" id="MFC3677766.1"/>
    </source>
</evidence>
<keyword evidence="2" id="KW-1185">Reference proteome</keyword>
<dbReference type="InterPro" id="IPR041197">
    <property type="entry name" value="LD_cluster3"/>
</dbReference>
<reference evidence="2" key="1">
    <citation type="journal article" date="2019" name="Int. J. Syst. Evol. Microbiol.">
        <title>The Global Catalogue of Microorganisms (GCM) 10K type strain sequencing project: providing services to taxonomists for standard genome sequencing and annotation.</title>
        <authorList>
            <consortium name="The Broad Institute Genomics Platform"/>
            <consortium name="The Broad Institute Genome Sequencing Center for Infectious Disease"/>
            <person name="Wu L."/>
            <person name="Ma J."/>
        </authorList>
    </citation>
    <scope>NUCLEOTIDE SEQUENCE [LARGE SCALE GENOMIC DNA]</scope>
    <source>
        <strain evidence="2">KCTC 42182</strain>
    </source>
</reference>
<dbReference type="RefSeq" id="WP_379729357.1">
    <property type="nucleotide sequence ID" value="NZ_JBHRYJ010000005.1"/>
</dbReference>
<protein>
    <submittedName>
        <fullName evidence="1">Uncharacterized protein</fullName>
    </submittedName>
</protein>
<evidence type="ECO:0000313" key="2">
    <source>
        <dbReference type="Proteomes" id="UP001595711"/>
    </source>
</evidence>
<organism evidence="1 2">
    <name type="scientific">Ferrovibrio xuzhouensis</name>
    <dbReference type="NCBI Taxonomy" id="1576914"/>
    <lineage>
        <taxon>Bacteria</taxon>
        <taxon>Pseudomonadati</taxon>
        <taxon>Pseudomonadota</taxon>
        <taxon>Alphaproteobacteria</taxon>
        <taxon>Rhodospirillales</taxon>
        <taxon>Rhodospirillaceae</taxon>
        <taxon>Ferrovibrio</taxon>
    </lineage>
</organism>
<sequence>MSAVFLSASIPVPGRKHFFETANPFLIQASVREFVWTVLGRRKLIWGGHPSITPMIWAVCADLGLDYAKTVKLYQSRYFEGRFPPENTEFANVELTPNIQDSLDLSLTEMRRRMIGGNKFEAAIFIGGMEGIFEEHEMFRQAHPDARVILVKPPGGATLDLVPAEEKDKDRRSPKAFGGPMDYDFNRLFHDLLKIRPNEERSSGLT</sequence>